<dbReference type="GO" id="GO:0000976">
    <property type="term" value="F:transcription cis-regulatory region binding"/>
    <property type="evidence" value="ECO:0007669"/>
    <property type="project" value="TreeGrafter"/>
</dbReference>
<dbReference type="Pfam" id="PF21943">
    <property type="entry name" value="TetR_C_46"/>
    <property type="match status" value="1"/>
</dbReference>
<feature type="domain" description="HTH tetR-type" evidence="6">
    <location>
        <begin position="31"/>
        <end position="91"/>
    </location>
</feature>
<evidence type="ECO:0000256" key="1">
    <source>
        <dbReference type="ARBA" id="ARBA00023015"/>
    </source>
</evidence>
<dbReference type="Proteomes" id="UP000007842">
    <property type="component" value="Chromosome"/>
</dbReference>
<dbReference type="InterPro" id="IPR009057">
    <property type="entry name" value="Homeodomain-like_sf"/>
</dbReference>
<proteinExistence type="predicted"/>
<dbReference type="HOGENOM" id="CLU_069356_11_0_11"/>
<accession>G8X0A8</accession>
<keyword evidence="3" id="KW-0804">Transcription</keyword>
<organism evidence="7 8">
    <name type="scientific">Streptantibioticus cattleyicolor (strain ATCC 35852 / DSM 46488 / JCM 4925 / NBRC 14057 / NRRL 8057)</name>
    <name type="common">Streptomyces cattleya</name>
    <dbReference type="NCBI Taxonomy" id="1003195"/>
    <lineage>
        <taxon>Bacteria</taxon>
        <taxon>Bacillati</taxon>
        <taxon>Actinomycetota</taxon>
        <taxon>Actinomycetes</taxon>
        <taxon>Kitasatosporales</taxon>
        <taxon>Streptomycetaceae</taxon>
        <taxon>Streptantibioticus</taxon>
    </lineage>
</organism>
<evidence type="ECO:0000256" key="4">
    <source>
        <dbReference type="PROSITE-ProRule" id="PRU00335"/>
    </source>
</evidence>
<evidence type="ECO:0000256" key="5">
    <source>
        <dbReference type="SAM" id="MobiDB-lite"/>
    </source>
</evidence>
<dbReference type="AlphaFoldDB" id="G8X0A8"/>
<evidence type="ECO:0000256" key="3">
    <source>
        <dbReference type="ARBA" id="ARBA00023163"/>
    </source>
</evidence>
<feature type="DNA-binding region" description="H-T-H motif" evidence="4">
    <location>
        <begin position="54"/>
        <end position="73"/>
    </location>
</feature>
<dbReference type="Pfam" id="PF00440">
    <property type="entry name" value="TetR_N"/>
    <property type="match status" value="1"/>
</dbReference>
<dbReference type="GO" id="GO:0003700">
    <property type="term" value="F:DNA-binding transcription factor activity"/>
    <property type="evidence" value="ECO:0007669"/>
    <property type="project" value="TreeGrafter"/>
</dbReference>
<dbReference type="KEGG" id="scy:SCATT_41310"/>
<keyword evidence="8" id="KW-1185">Reference proteome</keyword>
<dbReference type="PROSITE" id="PS50977">
    <property type="entry name" value="HTH_TETR_2"/>
    <property type="match status" value="1"/>
</dbReference>
<feature type="region of interest" description="Disordered" evidence="5">
    <location>
        <begin position="1"/>
        <end position="25"/>
    </location>
</feature>
<dbReference type="STRING" id="1003195.SCATT_41310"/>
<gene>
    <name evidence="7" type="ordered locus">SCATT_41310</name>
</gene>
<sequence>MLTTGPSLPAMISGGGAETGGPGAYRRLPVAERRRQLLQAALELFSHRRPEDVSIDDIAAAAGASRPLVYRYFPGGRQQIYEAALGSAAGSLTDCFVEPPAGSPTERLRNVLDRYLAFVAGHAAGFSALVRGGCVTETSTTTAIIDQVRRAAAEQVFTHLAVERPGPRLRMAVRSWIAAVEAVSLVWLDEDRQPCADELRDWLVDHFVAVLAASAASDPQCAEVVRDVLAQERPDGPAAGLARRVLPLADAAAHLLG</sequence>
<dbReference type="SUPFAM" id="SSF46689">
    <property type="entry name" value="Homeodomain-like"/>
    <property type="match status" value="1"/>
</dbReference>
<dbReference type="PANTHER" id="PTHR30055">
    <property type="entry name" value="HTH-TYPE TRANSCRIPTIONAL REGULATOR RUTR"/>
    <property type="match status" value="1"/>
</dbReference>
<dbReference type="PATRIC" id="fig|1003195.29.peg.4129"/>
<protein>
    <submittedName>
        <fullName evidence="7">TetR family transcriptional regulator</fullName>
    </submittedName>
</protein>
<keyword evidence="2 4" id="KW-0238">DNA-binding</keyword>
<dbReference type="PANTHER" id="PTHR30055:SF174">
    <property type="entry name" value="TRANSCRIPTIONAL REGULATORY PROTEIN (PROBABLY TETR-FAMILY)-RELATED"/>
    <property type="match status" value="1"/>
</dbReference>
<keyword evidence="1" id="KW-0805">Transcription regulation</keyword>
<evidence type="ECO:0000313" key="8">
    <source>
        <dbReference type="Proteomes" id="UP000007842"/>
    </source>
</evidence>
<evidence type="ECO:0000259" key="6">
    <source>
        <dbReference type="PROSITE" id="PS50977"/>
    </source>
</evidence>
<dbReference type="InterPro" id="IPR001647">
    <property type="entry name" value="HTH_TetR"/>
</dbReference>
<dbReference type="EMBL" id="CP003219">
    <property type="protein sequence ID" value="AEW96502.1"/>
    <property type="molecule type" value="Genomic_DNA"/>
</dbReference>
<reference evidence="8" key="1">
    <citation type="submission" date="2011-12" db="EMBL/GenBank/DDBJ databases">
        <title>Complete genome sequence of Streptomyces cattleya strain DSM 46488.</title>
        <authorList>
            <person name="Ou H.-Y."/>
            <person name="Li P."/>
            <person name="Zhao C."/>
            <person name="O'Hagan D."/>
            <person name="Deng Z."/>
        </authorList>
    </citation>
    <scope>NUCLEOTIDE SEQUENCE [LARGE SCALE GENOMIC DNA]</scope>
    <source>
        <strain evidence="8">ATCC 35852 / DSM 46488 / JCM 4925 / NBRC 14057 / NRRL 8057</strain>
    </source>
</reference>
<name>G8X0A8_STREN</name>
<evidence type="ECO:0000256" key="2">
    <source>
        <dbReference type="ARBA" id="ARBA00023125"/>
    </source>
</evidence>
<dbReference type="eggNOG" id="COG1309">
    <property type="taxonomic scope" value="Bacteria"/>
</dbReference>
<evidence type="ECO:0000313" key="7">
    <source>
        <dbReference type="EMBL" id="AEW96502.1"/>
    </source>
</evidence>
<dbReference type="Gene3D" id="1.10.357.10">
    <property type="entry name" value="Tetracycline Repressor, domain 2"/>
    <property type="match status" value="1"/>
</dbReference>
<dbReference type="InterPro" id="IPR054129">
    <property type="entry name" value="DesT_TetR_C"/>
</dbReference>
<dbReference type="InterPro" id="IPR050109">
    <property type="entry name" value="HTH-type_TetR-like_transc_reg"/>
</dbReference>
<feature type="compositionally biased region" description="Gly residues" evidence="5">
    <location>
        <begin position="13"/>
        <end position="23"/>
    </location>
</feature>